<dbReference type="AlphaFoldDB" id="A0A377D5A6"/>
<reference evidence="2 3" key="1">
    <citation type="submission" date="2018-06" db="EMBL/GenBank/DDBJ databases">
        <authorList>
            <consortium name="Pathogen Informatics"/>
            <person name="Doyle S."/>
        </authorList>
    </citation>
    <scope>NUCLEOTIDE SEQUENCE [LARGE SCALE GENOMIC DNA]</scope>
    <source>
        <strain evidence="2 3">NCTC7922</strain>
    </source>
</reference>
<evidence type="ECO:0000256" key="1">
    <source>
        <dbReference type="SAM" id="Phobius"/>
    </source>
</evidence>
<evidence type="ECO:0000313" key="2">
    <source>
        <dbReference type="EMBL" id="STM16282.1"/>
    </source>
</evidence>
<organism evidence="2 3">
    <name type="scientific">Escherichia coli</name>
    <dbReference type="NCBI Taxonomy" id="562"/>
    <lineage>
        <taxon>Bacteria</taxon>
        <taxon>Pseudomonadati</taxon>
        <taxon>Pseudomonadota</taxon>
        <taxon>Gammaproteobacteria</taxon>
        <taxon>Enterobacterales</taxon>
        <taxon>Enterobacteriaceae</taxon>
        <taxon>Escherichia</taxon>
    </lineage>
</organism>
<protein>
    <submittedName>
        <fullName evidence="2">Uncharacterized protein</fullName>
    </submittedName>
</protein>
<gene>
    <name evidence="2" type="ORF">NCTC7922_02672</name>
</gene>
<keyword evidence="1" id="KW-1133">Transmembrane helix</keyword>
<keyword evidence="1" id="KW-0812">Transmembrane</keyword>
<proteinExistence type="predicted"/>
<sequence>MSEVRTEAFLKLVSTSAVILNQPLGLFFSALVMLVPVIFECVRAPSVSAGRVGIRIVVFGIVRHRLSLLAQQVPVVQAGVWIVNQNARKKQNPRSGLVKMY</sequence>
<accession>A0A377D5A6</accession>
<evidence type="ECO:0000313" key="3">
    <source>
        <dbReference type="Proteomes" id="UP000254174"/>
    </source>
</evidence>
<dbReference type="EMBL" id="UGFC01000006">
    <property type="protein sequence ID" value="STM16282.1"/>
    <property type="molecule type" value="Genomic_DNA"/>
</dbReference>
<keyword evidence="1" id="KW-0472">Membrane</keyword>
<feature type="transmembrane region" description="Helical" evidence="1">
    <location>
        <begin position="12"/>
        <end position="39"/>
    </location>
</feature>
<dbReference type="Proteomes" id="UP000254174">
    <property type="component" value="Unassembled WGS sequence"/>
</dbReference>
<name>A0A377D5A6_ECOLX</name>